<feature type="transmembrane region" description="Helical" evidence="10">
    <location>
        <begin position="82"/>
        <end position="106"/>
    </location>
</feature>
<evidence type="ECO:0000313" key="11">
    <source>
        <dbReference type="EMBL" id="AEV33812.1"/>
    </source>
</evidence>
<feature type="transmembrane region" description="Helical" evidence="10">
    <location>
        <begin position="113"/>
        <end position="133"/>
    </location>
</feature>
<dbReference type="InterPro" id="IPR006419">
    <property type="entry name" value="NMN_transpt_PnuC"/>
</dbReference>
<evidence type="ECO:0000313" key="12">
    <source>
        <dbReference type="Proteomes" id="UP000005631"/>
    </source>
</evidence>
<keyword evidence="8 10" id="KW-1133">Transmembrane helix</keyword>
<dbReference type="eggNOG" id="COG3201">
    <property type="taxonomic scope" value="Bacteria"/>
</dbReference>
<dbReference type="Proteomes" id="UP000005631">
    <property type="component" value="Chromosome"/>
</dbReference>
<dbReference type="Pfam" id="PF04973">
    <property type="entry name" value="NMN_transporter"/>
    <property type="match status" value="1"/>
</dbReference>
<evidence type="ECO:0000256" key="6">
    <source>
        <dbReference type="ARBA" id="ARBA00022475"/>
    </source>
</evidence>
<dbReference type="OrthoDB" id="9791248at2"/>
<dbReference type="NCBIfam" id="TIGR01528">
    <property type="entry name" value="NMN_trans_PnuC"/>
    <property type="match status" value="1"/>
</dbReference>
<sequence>MTNKGLKWLEGVAVVAGLSYTLLITYGYVWCWIAAIISSLLFLYICFIKRIYAESLLQAFYIFTSIYGWMHWNDSGGGISGSLSWSIHGMIILSGTALVIITGALLKKMTDAATPYIDSFTTVFSIFATLLMINLIPDNWWYWIVIDAVSVYLYYKRKLYFATALFVLYTLLAVNGLLEWTA</sequence>
<evidence type="ECO:0000256" key="4">
    <source>
        <dbReference type="ARBA" id="ARBA00017522"/>
    </source>
</evidence>
<dbReference type="EMBL" id="CP003156">
    <property type="protein sequence ID" value="AEV33812.1"/>
    <property type="molecule type" value="Genomic_DNA"/>
</dbReference>
<gene>
    <name evidence="11" type="ordered locus">Oweho_2852</name>
</gene>
<keyword evidence="7 10" id="KW-0812">Transmembrane</keyword>
<protein>
    <recommendedName>
        <fullName evidence="4">Nicotinamide riboside transporter PnuC</fullName>
    </recommendedName>
</protein>
<evidence type="ECO:0000256" key="1">
    <source>
        <dbReference type="ARBA" id="ARBA00002672"/>
    </source>
</evidence>
<keyword evidence="12" id="KW-1185">Reference proteome</keyword>
<evidence type="ECO:0000256" key="8">
    <source>
        <dbReference type="ARBA" id="ARBA00022989"/>
    </source>
</evidence>
<evidence type="ECO:0000256" key="2">
    <source>
        <dbReference type="ARBA" id="ARBA00004651"/>
    </source>
</evidence>
<feature type="transmembrane region" description="Helical" evidence="10">
    <location>
        <begin position="20"/>
        <end position="44"/>
    </location>
</feature>
<feature type="transmembrane region" description="Helical" evidence="10">
    <location>
        <begin position="51"/>
        <end position="70"/>
    </location>
</feature>
<dbReference type="GO" id="GO:0005886">
    <property type="term" value="C:plasma membrane"/>
    <property type="evidence" value="ECO:0007669"/>
    <property type="project" value="UniProtKB-SubCell"/>
</dbReference>
<evidence type="ECO:0000256" key="3">
    <source>
        <dbReference type="ARBA" id="ARBA00006669"/>
    </source>
</evidence>
<comment type="similarity">
    <text evidence="3">Belongs to the nicotinamide ribonucleoside (NR) uptake permease (TC 4.B.1) family.</text>
</comment>
<dbReference type="GO" id="GO:0034257">
    <property type="term" value="F:nicotinamide riboside transmembrane transporter activity"/>
    <property type="evidence" value="ECO:0007669"/>
    <property type="project" value="InterPro"/>
</dbReference>
<evidence type="ECO:0000256" key="10">
    <source>
        <dbReference type="SAM" id="Phobius"/>
    </source>
</evidence>
<proteinExistence type="inferred from homology"/>
<keyword evidence="5" id="KW-0813">Transport</keyword>
<evidence type="ECO:0000256" key="7">
    <source>
        <dbReference type="ARBA" id="ARBA00022692"/>
    </source>
</evidence>
<dbReference type="PANTHER" id="PTHR36122">
    <property type="entry name" value="NICOTINAMIDE RIBOSIDE TRANSPORTER PNUC"/>
    <property type="match status" value="1"/>
</dbReference>
<comment type="function">
    <text evidence="1">Required for nicotinamide riboside transport across the inner membrane.</text>
</comment>
<dbReference type="HOGENOM" id="CLU_076589_2_0_10"/>
<dbReference type="RefSeq" id="WP_014203161.1">
    <property type="nucleotide sequence ID" value="NC_016599.1"/>
</dbReference>
<keyword evidence="9 10" id="KW-0472">Membrane</keyword>
<name>G8R0T5_OWEHD</name>
<feature type="transmembrane region" description="Helical" evidence="10">
    <location>
        <begin position="160"/>
        <end position="178"/>
    </location>
</feature>
<evidence type="ECO:0000256" key="5">
    <source>
        <dbReference type="ARBA" id="ARBA00022448"/>
    </source>
</evidence>
<comment type="subcellular location">
    <subcellularLocation>
        <location evidence="2">Cell membrane</location>
        <topology evidence="2">Multi-pass membrane protein</topology>
    </subcellularLocation>
</comment>
<dbReference type="AlphaFoldDB" id="G8R0T5"/>
<dbReference type="PANTHER" id="PTHR36122:SF2">
    <property type="entry name" value="NICOTINAMIDE RIBOSIDE TRANSPORTER PNUC"/>
    <property type="match status" value="1"/>
</dbReference>
<accession>G8R0T5</accession>
<dbReference type="KEGG" id="oho:Oweho_2852"/>
<dbReference type="STRING" id="926562.Oweho_2852"/>
<reference evidence="11 12" key="1">
    <citation type="journal article" date="2012" name="Stand. Genomic Sci.">
        <title>Genome sequence of the orange-pigmented seawater bacterium Owenweeksia hongkongensis type strain (UST20020801(T)).</title>
        <authorList>
            <person name="Riedel T."/>
            <person name="Held B."/>
            <person name="Nolan M."/>
            <person name="Lucas S."/>
            <person name="Lapidus A."/>
            <person name="Tice H."/>
            <person name="Del Rio T.G."/>
            <person name="Cheng J.F."/>
            <person name="Han C."/>
            <person name="Tapia R."/>
            <person name="Goodwin L.A."/>
            <person name="Pitluck S."/>
            <person name="Liolios K."/>
            <person name="Mavromatis K."/>
            <person name="Pagani I."/>
            <person name="Ivanova N."/>
            <person name="Mikhailova N."/>
            <person name="Pati A."/>
            <person name="Chen A."/>
            <person name="Palaniappan K."/>
            <person name="Rohde M."/>
            <person name="Tindall B.J."/>
            <person name="Detter J.C."/>
            <person name="Goker M."/>
            <person name="Woyke T."/>
            <person name="Bristow J."/>
            <person name="Eisen J.A."/>
            <person name="Markowitz V."/>
            <person name="Hugenholtz P."/>
            <person name="Klenk H.P."/>
            <person name="Kyrpides N.C."/>
        </authorList>
    </citation>
    <scope>NUCLEOTIDE SEQUENCE</scope>
    <source>
        <strain evidence="12">DSM 17368 / JCM 12287 / NRRL B-23963</strain>
    </source>
</reference>
<organism evidence="11 12">
    <name type="scientific">Owenweeksia hongkongensis (strain DSM 17368 / CIP 108786 / JCM 12287 / NRRL B-23963 / UST20020801)</name>
    <dbReference type="NCBI Taxonomy" id="926562"/>
    <lineage>
        <taxon>Bacteria</taxon>
        <taxon>Pseudomonadati</taxon>
        <taxon>Bacteroidota</taxon>
        <taxon>Flavobacteriia</taxon>
        <taxon>Flavobacteriales</taxon>
        <taxon>Owenweeksiaceae</taxon>
        <taxon>Owenweeksia</taxon>
    </lineage>
</organism>
<evidence type="ECO:0000256" key="9">
    <source>
        <dbReference type="ARBA" id="ARBA00023136"/>
    </source>
</evidence>
<keyword evidence="6" id="KW-1003">Cell membrane</keyword>